<evidence type="ECO:0000313" key="2">
    <source>
        <dbReference type="Proteomes" id="UP000198860"/>
    </source>
</evidence>
<dbReference type="SUPFAM" id="SSF159275">
    <property type="entry name" value="PA1994-like"/>
    <property type="match status" value="1"/>
</dbReference>
<proteinExistence type="predicted"/>
<name>A0A1H0JYQ5_HALAD</name>
<dbReference type="AlphaFoldDB" id="A0A1H0JYQ5"/>
<dbReference type="EMBL" id="FNIZ01000005">
    <property type="protein sequence ID" value="SDO48875.1"/>
    <property type="molecule type" value="Genomic_DNA"/>
</dbReference>
<dbReference type="Pfam" id="PF06475">
    <property type="entry name" value="Glycolipid_bind"/>
    <property type="match status" value="1"/>
</dbReference>
<organism evidence="1 2">
    <name type="scientific">Halobacillus aidingensis</name>
    <dbReference type="NCBI Taxonomy" id="240303"/>
    <lineage>
        <taxon>Bacteria</taxon>
        <taxon>Bacillati</taxon>
        <taxon>Bacillota</taxon>
        <taxon>Bacilli</taxon>
        <taxon>Bacillales</taxon>
        <taxon>Bacillaceae</taxon>
        <taxon>Halobacillus</taxon>
    </lineage>
</organism>
<evidence type="ECO:0000313" key="1">
    <source>
        <dbReference type="EMBL" id="SDO48875.1"/>
    </source>
</evidence>
<dbReference type="STRING" id="240303.SAMN05421677_105172"/>
<dbReference type="InterPro" id="IPR009467">
    <property type="entry name" value="Glycolipid-bd_prot_put"/>
</dbReference>
<dbReference type="RefSeq" id="WP_089651822.1">
    <property type="nucleotide sequence ID" value="NZ_FNIZ01000005.1"/>
</dbReference>
<reference evidence="2" key="1">
    <citation type="submission" date="2016-10" db="EMBL/GenBank/DDBJ databases">
        <authorList>
            <person name="Varghese N."/>
            <person name="Submissions S."/>
        </authorList>
    </citation>
    <scope>NUCLEOTIDE SEQUENCE [LARGE SCALE GENOMIC DNA]</scope>
    <source>
        <strain evidence="2">CGMCC 1.3703</strain>
    </source>
</reference>
<evidence type="ECO:0008006" key="3">
    <source>
        <dbReference type="Google" id="ProtNLM"/>
    </source>
</evidence>
<protein>
    <recommendedName>
        <fullName evidence="3">Glycolipid-binding</fullName>
    </recommendedName>
</protein>
<dbReference type="Proteomes" id="UP000198860">
    <property type="component" value="Unassembled WGS sequence"/>
</dbReference>
<dbReference type="OrthoDB" id="9814791at2"/>
<sequence>MEQRVIWDHLESAGAEHLTLKKLTNHMEVRGTVLLVDQGVPHHLTYDLKLGLDWKTKKVKIYQEQETEPFVVQAEKQDKWWVNGRYDENLDGATNVDLTITPFSNTLPINRVTWHIGERRTFKMVFVDVLRKEVFPLLQVYTYLGDNDGYRIFQYRCRDYETALVIDAEGWVVEYPGAFERKALLTTGDRNVGKQPQPLLANAPSSSEGFY</sequence>
<accession>A0A1H0JYQ5</accession>
<gene>
    <name evidence="1" type="ORF">SAMN05421677_105172</name>
</gene>
<keyword evidence="2" id="KW-1185">Reference proteome</keyword>